<keyword evidence="1" id="KW-0812">Transmembrane</keyword>
<evidence type="ECO:0000256" key="1">
    <source>
        <dbReference type="SAM" id="Phobius"/>
    </source>
</evidence>
<dbReference type="EMBL" id="BLLK01000023">
    <property type="protein sequence ID" value="GFH47449.1"/>
    <property type="molecule type" value="Genomic_DNA"/>
</dbReference>
<feature type="transmembrane region" description="Helical" evidence="1">
    <location>
        <begin position="92"/>
        <end position="112"/>
    </location>
</feature>
<keyword evidence="1" id="KW-0472">Membrane</keyword>
<keyword evidence="1" id="KW-1133">Transmembrane helix</keyword>
<protein>
    <recommendedName>
        <fullName evidence="5">Transmembrane protein</fullName>
    </recommendedName>
</protein>
<evidence type="ECO:0000313" key="4">
    <source>
        <dbReference type="Proteomes" id="UP001054902"/>
    </source>
</evidence>
<feature type="chain" id="PRO_5042183406" description="Transmembrane protein" evidence="2">
    <location>
        <begin position="21"/>
        <end position="113"/>
    </location>
</feature>
<dbReference type="AlphaFoldDB" id="A0AAD3H2G4"/>
<evidence type="ECO:0000256" key="2">
    <source>
        <dbReference type="SAM" id="SignalP"/>
    </source>
</evidence>
<comment type="caution">
    <text evidence="3">The sequence shown here is derived from an EMBL/GenBank/DDBJ whole genome shotgun (WGS) entry which is preliminary data.</text>
</comment>
<keyword evidence="2" id="KW-0732">Signal</keyword>
<sequence length="113" mass="12861">MTRFLYSLLLLLTLFTTVQTFFVMPIVRPHPRPEVQDATTEKTKMYATEGSMFDITEGPGHHLIDVAPQDLQAFEQEKSVEVHEMKVDASTLTVVSFGFLAFFLFVLPFIGFN</sequence>
<name>A0AAD3H2G4_9STRA</name>
<keyword evidence="4" id="KW-1185">Reference proteome</keyword>
<evidence type="ECO:0000313" key="3">
    <source>
        <dbReference type="EMBL" id="GFH47449.1"/>
    </source>
</evidence>
<gene>
    <name evidence="3" type="ORF">CTEN210_03924</name>
</gene>
<dbReference type="Proteomes" id="UP001054902">
    <property type="component" value="Unassembled WGS sequence"/>
</dbReference>
<proteinExistence type="predicted"/>
<reference evidence="3 4" key="1">
    <citation type="journal article" date="2021" name="Sci. Rep.">
        <title>The genome of the diatom Chaetoceros tenuissimus carries an ancient integrated fragment of an extant virus.</title>
        <authorList>
            <person name="Hongo Y."/>
            <person name="Kimura K."/>
            <person name="Takaki Y."/>
            <person name="Yoshida Y."/>
            <person name="Baba S."/>
            <person name="Kobayashi G."/>
            <person name="Nagasaki K."/>
            <person name="Hano T."/>
            <person name="Tomaru Y."/>
        </authorList>
    </citation>
    <scope>NUCLEOTIDE SEQUENCE [LARGE SCALE GENOMIC DNA]</scope>
    <source>
        <strain evidence="3 4">NIES-3715</strain>
    </source>
</reference>
<feature type="signal peptide" evidence="2">
    <location>
        <begin position="1"/>
        <end position="20"/>
    </location>
</feature>
<evidence type="ECO:0008006" key="5">
    <source>
        <dbReference type="Google" id="ProtNLM"/>
    </source>
</evidence>
<accession>A0AAD3H2G4</accession>
<organism evidence="3 4">
    <name type="scientific">Chaetoceros tenuissimus</name>
    <dbReference type="NCBI Taxonomy" id="426638"/>
    <lineage>
        <taxon>Eukaryota</taxon>
        <taxon>Sar</taxon>
        <taxon>Stramenopiles</taxon>
        <taxon>Ochrophyta</taxon>
        <taxon>Bacillariophyta</taxon>
        <taxon>Coscinodiscophyceae</taxon>
        <taxon>Chaetocerotophycidae</taxon>
        <taxon>Chaetocerotales</taxon>
        <taxon>Chaetocerotaceae</taxon>
        <taxon>Chaetoceros</taxon>
    </lineage>
</organism>